<dbReference type="OrthoDB" id="7835085at2"/>
<dbReference type="Proteomes" id="UP000199478">
    <property type="component" value="Unassembled WGS sequence"/>
</dbReference>
<accession>A0A1I6FVS2</accession>
<dbReference type="EMBL" id="FOYP01000001">
    <property type="protein sequence ID" value="SFR34033.1"/>
    <property type="molecule type" value="Genomic_DNA"/>
</dbReference>
<dbReference type="STRING" id="390270.SAMN04488005_0589"/>
<evidence type="ECO:0000313" key="1">
    <source>
        <dbReference type="EMBL" id="SFR34033.1"/>
    </source>
</evidence>
<dbReference type="AlphaFoldDB" id="A0A1I6FVS2"/>
<organism evidence="1 2">
    <name type="scientific">Yoonia tamlensis</name>
    <dbReference type="NCBI Taxonomy" id="390270"/>
    <lineage>
        <taxon>Bacteria</taxon>
        <taxon>Pseudomonadati</taxon>
        <taxon>Pseudomonadota</taxon>
        <taxon>Alphaproteobacteria</taxon>
        <taxon>Rhodobacterales</taxon>
        <taxon>Paracoccaceae</taxon>
        <taxon>Yoonia</taxon>
    </lineage>
</organism>
<proteinExistence type="predicted"/>
<gene>
    <name evidence="1" type="ORF">SAMN04488005_0589</name>
</gene>
<sequence>MKLHFQHLRDTKNVGDRSCSPFDYFDWGDATVSDLRAADTPAHDVGIYGGGQIFRGLSHYKGVTRNKRVLNIAWGIGSNKSFLISPRHFISKRRMDLIGSRDFGDDRYEYAPCPSCMSPLFDNPPPPSHKVVFYAHAGKTKQMKLNIPQEMPTENNVCGDLNTALSFIASGETVVSNSYHGVYWALLMGRKAICIPFSNKFGHYLQPPLMSSPTDWHGDIGRGISRPEMLALSREATLAFKAKVDARIADHVRQV</sequence>
<protein>
    <recommendedName>
        <fullName evidence="3">Polysaccharide pyruvyl transferase</fullName>
    </recommendedName>
</protein>
<evidence type="ECO:0000313" key="2">
    <source>
        <dbReference type="Proteomes" id="UP000199478"/>
    </source>
</evidence>
<keyword evidence="2" id="KW-1185">Reference proteome</keyword>
<evidence type="ECO:0008006" key="3">
    <source>
        <dbReference type="Google" id="ProtNLM"/>
    </source>
</evidence>
<reference evidence="2" key="1">
    <citation type="submission" date="2016-10" db="EMBL/GenBank/DDBJ databases">
        <authorList>
            <person name="Varghese N."/>
            <person name="Submissions S."/>
        </authorList>
    </citation>
    <scope>NUCLEOTIDE SEQUENCE [LARGE SCALE GENOMIC DNA]</scope>
    <source>
        <strain evidence="2">DSM 26879</strain>
    </source>
</reference>
<dbReference type="RefSeq" id="WP_090196231.1">
    <property type="nucleotide sequence ID" value="NZ_FOYP01000001.1"/>
</dbReference>
<name>A0A1I6FVS2_9RHOB</name>